<feature type="region of interest" description="Disordered" evidence="1">
    <location>
        <begin position="899"/>
        <end position="925"/>
    </location>
</feature>
<dbReference type="SMART" id="SM00950">
    <property type="entry name" value="Piwi"/>
    <property type="match status" value="1"/>
</dbReference>
<feature type="domain" description="Piwi" evidence="2">
    <location>
        <begin position="587"/>
        <end position="894"/>
    </location>
</feature>
<dbReference type="SUPFAM" id="SSF53098">
    <property type="entry name" value="Ribonuclease H-like"/>
    <property type="match status" value="1"/>
</dbReference>
<evidence type="ECO:0000259" key="2">
    <source>
        <dbReference type="PROSITE" id="PS50822"/>
    </source>
</evidence>
<dbReference type="PROSITE" id="PS50822">
    <property type="entry name" value="PIWI"/>
    <property type="match status" value="1"/>
</dbReference>
<dbReference type="Gene3D" id="3.30.420.10">
    <property type="entry name" value="Ribonuclease H-like superfamily/Ribonuclease H"/>
    <property type="match status" value="1"/>
</dbReference>
<sequence>MSQNFDLVKYKEKRPGTGSLGTPIELTTNLFKMICPQDNINQKFPKYLVGLSTQKKAGLEPIKTREGRRRAFWFIVARNLDTFIKLQNVIYDDFINCWAYNGIRPPPEVEIRFREWRLKEQMPDSLLRPEKPGQGDRNETVVMDIKEATDVCRDTSIGVQTGPWDEVRAGEAMQLVKALLLQKHRFVPDVCEWEWDVNHPSTPKETSDFCTLLRELGELFYAHQNSIYRVPKNPTTYPGFDAIITPGTHAWIGTYHSLKYIEGYQPVVNFGLVNKLFMELDMPLPLFWMTVMHQKRENPGPLPELTEQQLKDASMNVYQCELFNRIMKGLRLKAAPIVVLEPFNRKTRRGNCWVCEIGRDIEWGKTAALMRVPYNNTWITLEQLYQNAALPLKWPNLPLAVVEVGNKYNVVPLEMLRTHDSPQVYNKILNYKAQQKYIKISINPKGIECEGRVLEPPNIQANDEVLVATKEDHRGFSLQKFLSPPPQIVEMAVIVMSDNGEPVHPLDNVEEFYNQLAEICVKRGVAILEGLPTKLFWDVSRDPGGLPCIARTLADKANKECCYCVLIFGDRDFGRYGQIKEVMDFHGIVSQCIDIVTVKNFKEKPNKLTIFYNLSMKINQKLGGITHGLADEVDGDEMRKKGLLFIDKEHPTMFIGIDVTHPPVENKKDPELRPSRAAADAPRLSIAALVTNTNLEATRYTTEVLPQYENQECVVHLEETRFCNLVNKFCESTGTVPKHLVVIRDGVSDGQLMPIASAELKWMKATWETKYPGHQITFTYIVVQKRHFIRFYPKKKEEAEGPNGNIPAGTIIDTTVVHPDIYDFYLASHYGNAGTTRPPRFIVLLDEWKLDVDEMQKMLNNLCYIFARCARPISLPAPLYYAHLICAQAKERYRSLVMNDEIDPPRSSSDSSREGGGRGKNQPKTAEVWEDFIKLGQKLTYKVEGMPWL</sequence>
<evidence type="ECO:0000256" key="1">
    <source>
        <dbReference type="SAM" id="MobiDB-lite"/>
    </source>
</evidence>
<feature type="non-terminal residue" evidence="3">
    <location>
        <position position="949"/>
    </location>
</feature>
<accession>A0AA36D7A3</accession>
<dbReference type="AlphaFoldDB" id="A0AA36D7A3"/>
<dbReference type="InterPro" id="IPR036397">
    <property type="entry name" value="RNaseH_sf"/>
</dbReference>
<dbReference type="InterPro" id="IPR012337">
    <property type="entry name" value="RNaseH-like_sf"/>
</dbReference>
<comment type="caution">
    <text evidence="3">The sequence shown here is derived from an EMBL/GenBank/DDBJ whole genome shotgun (WGS) entry which is preliminary data.</text>
</comment>
<reference evidence="3" key="1">
    <citation type="submission" date="2023-06" db="EMBL/GenBank/DDBJ databases">
        <authorList>
            <person name="Delattre M."/>
        </authorList>
    </citation>
    <scope>NUCLEOTIDE SEQUENCE</scope>
    <source>
        <strain evidence="3">AF72</strain>
    </source>
</reference>
<evidence type="ECO:0000313" key="4">
    <source>
        <dbReference type="Proteomes" id="UP001177023"/>
    </source>
</evidence>
<dbReference type="InterPro" id="IPR003165">
    <property type="entry name" value="Piwi"/>
</dbReference>
<protein>
    <recommendedName>
        <fullName evidence="2">Piwi domain-containing protein</fullName>
    </recommendedName>
</protein>
<gene>
    <name evidence="3" type="ORF">MSPICULIGERA_LOCUS20306</name>
</gene>
<dbReference type="EMBL" id="CATQJA010002664">
    <property type="protein sequence ID" value="CAJ0582165.1"/>
    <property type="molecule type" value="Genomic_DNA"/>
</dbReference>
<dbReference type="PANTHER" id="PTHR22891">
    <property type="entry name" value="EUKARYOTIC TRANSLATION INITIATION FACTOR 2C"/>
    <property type="match status" value="1"/>
</dbReference>
<dbReference type="Pfam" id="PF02171">
    <property type="entry name" value="Piwi"/>
    <property type="match status" value="1"/>
</dbReference>
<dbReference type="InterPro" id="IPR036085">
    <property type="entry name" value="PAZ_dom_sf"/>
</dbReference>
<dbReference type="Proteomes" id="UP001177023">
    <property type="component" value="Unassembled WGS sequence"/>
</dbReference>
<name>A0AA36D7A3_9BILA</name>
<dbReference type="Gene3D" id="3.40.50.2300">
    <property type="match status" value="1"/>
</dbReference>
<evidence type="ECO:0000313" key="3">
    <source>
        <dbReference type="EMBL" id="CAJ0582165.1"/>
    </source>
</evidence>
<proteinExistence type="predicted"/>
<dbReference type="SUPFAM" id="SSF101690">
    <property type="entry name" value="PAZ domain"/>
    <property type="match status" value="1"/>
</dbReference>
<organism evidence="3 4">
    <name type="scientific">Mesorhabditis spiculigera</name>
    <dbReference type="NCBI Taxonomy" id="96644"/>
    <lineage>
        <taxon>Eukaryota</taxon>
        <taxon>Metazoa</taxon>
        <taxon>Ecdysozoa</taxon>
        <taxon>Nematoda</taxon>
        <taxon>Chromadorea</taxon>
        <taxon>Rhabditida</taxon>
        <taxon>Rhabditina</taxon>
        <taxon>Rhabditomorpha</taxon>
        <taxon>Rhabditoidea</taxon>
        <taxon>Rhabditidae</taxon>
        <taxon>Mesorhabditinae</taxon>
        <taxon>Mesorhabditis</taxon>
    </lineage>
</organism>
<dbReference type="GO" id="GO:0003676">
    <property type="term" value="F:nucleic acid binding"/>
    <property type="evidence" value="ECO:0007669"/>
    <property type="project" value="InterPro"/>
</dbReference>
<keyword evidence="4" id="KW-1185">Reference proteome</keyword>